<organism evidence="4 5">
    <name type="scientific">Saccoglossus kowalevskii</name>
    <name type="common">Acorn worm</name>
    <dbReference type="NCBI Taxonomy" id="10224"/>
    <lineage>
        <taxon>Eukaryota</taxon>
        <taxon>Metazoa</taxon>
        <taxon>Hemichordata</taxon>
        <taxon>Enteropneusta</taxon>
        <taxon>Harrimaniidae</taxon>
        <taxon>Saccoglossus</taxon>
    </lineage>
</organism>
<dbReference type="PROSITE" id="PS50011">
    <property type="entry name" value="PROTEIN_KINASE_DOM"/>
    <property type="match status" value="1"/>
</dbReference>
<dbReference type="PROSITE" id="PS00107">
    <property type="entry name" value="PROTEIN_KINASE_ATP"/>
    <property type="match status" value="1"/>
</dbReference>
<dbReference type="RefSeq" id="XP_006821809.1">
    <property type="nucleotide sequence ID" value="XM_006821746.1"/>
</dbReference>
<dbReference type="SMART" id="SM00220">
    <property type="entry name" value="S_TKc"/>
    <property type="match status" value="1"/>
</dbReference>
<evidence type="ECO:0000313" key="4">
    <source>
        <dbReference type="Proteomes" id="UP000694865"/>
    </source>
</evidence>
<dbReference type="InterPro" id="IPR000719">
    <property type="entry name" value="Prot_kinase_dom"/>
</dbReference>
<dbReference type="Pfam" id="PF00069">
    <property type="entry name" value="Pkinase"/>
    <property type="match status" value="1"/>
</dbReference>
<evidence type="ECO:0000256" key="1">
    <source>
        <dbReference type="PROSITE-ProRule" id="PRU10141"/>
    </source>
</evidence>
<evidence type="ECO:0000256" key="2">
    <source>
        <dbReference type="SAM" id="MobiDB-lite"/>
    </source>
</evidence>
<feature type="non-terminal residue" evidence="5">
    <location>
        <position position="298"/>
    </location>
</feature>
<feature type="compositionally biased region" description="Basic and acidic residues" evidence="2">
    <location>
        <begin position="54"/>
        <end position="119"/>
    </location>
</feature>
<dbReference type="SUPFAM" id="SSF56112">
    <property type="entry name" value="Protein kinase-like (PK-like)"/>
    <property type="match status" value="1"/>
</dbReference>
<reference evidence="5" key="1">
    <citation type="submission" date="2025-08" db="UniProtKB">
        <authorList>
            <consortium name="RefSeq"/>
        </authorList>
    </citation>
    <scope>IDENTIFICATION</scope>
    <source>
        <tissue evidence="5">Testes</tissue>
    </source>
</reference>
<dbReference type="PANTHER" id="PTHR24347">
    <property type="entry name" value="SERINE/THREONINE-PROTEIN KINASE"/>
    <property type="match status" value="1"/>
</dbReference>
<accession>A0ABM0MP68</accession>
<name>A0ABM0MP68_SACKO</name>
<feature type="region of interest" description="Disordered" evidence="2">
    <location>
        <begin position="29"/>
        <end position="119"/>
    </location>
</feature>
<gene>
    <name evidence="5" type="primary">LOC100373133</name>
</gene>
<sequence length="298" mass="35519">MMCSLLCQQERRSLMRVYKISIEELYPENPYAKKLRRKKKEKEKNDSGFGEEEEKPRKKKTDDEEKKKREEEERKRREAELAAKEEELRRKEAELKRREEEDKKRREKAKQDEMARREAELRRREAELLKQEEEERKRREKKPLPPPPSIKKYKPDPRTETTIGKILIRYEIGKTIGDGNFAEVKEAKLVNSDEEYAMKIIDKSKLKGKEHMLENEVGIMKAVNHPNIVRLYEEYETQDHIYLLMEYVKGGDLFDAITESVKFTEHDASMMVKDLATALGYLHSLNIVHRDIKPENLL</sequence>
<feature type="domain" description="Protein kinase" evidence="3">
    <location>
        <begin position="170"/>
        <end position="298"/>
    </location>
</feature>
<keyword evidence="1" id="KW-0547">Nucleotide-binding</keyword>
<evidence type="ECO:0000259" key="3">
    <source>
        <dbReference type="PROSITE" id="PS50011"/>
    </source>
</evidence>
<feature type="region of interest" description="Disordered" evidence="2">
    <location>
        <begin position="131"/>
        <end position="158"/>
    </location>
</feature>
<dbReference type="GeneID" id="100373133"/>
<proteinExistence type="predicted"/>
<protein>
    <submittedName>
        <fullName evidence="5">Serine/threonine-protein kinase DCLK3-like</fullName>
    </submittedName>
</protein>
<dbReference type="InterPro" id="IPR017441">
    <property type="entry name" value="Protein_kinase_ATP_BS"/>
</dbReference>
<dbReference type="Gene3D" id="1.10.510.10">
    <property type="entry name" value="Transferase(Phosphotransferase) domain 1"/>
    <property type="match status" value="1"/>
</dbReference>
<keyword evidence="4" id="KW-1185">Reference proteome</keyword>
<keyword evidence="1" id="KW-0067">ATP-binding</keyword>
<evidence type="ECO:0000313" key="5">
    <source>
        <dbReference type="RefSeq" id="XP_006821809.1"/>
    </source>
</evidence>
<dbReference type="Proteomes" id="UP000694865">
    <property type="component" value="Unplaced"/>
</dbReference>
<dbReference type="InterPro" id="IPR011009">
    <property type="entry name" value="Kinase-like_dom_sf"/>
</dbReference>
<feature type="binding site" evidence="1">
    <location>
        <position position="199"/>
    </location>
    <ligand>
        <name>ATP</name>
        <dbReference type="ChEBI" id="CHEBI:30616"/>
    </ligand>
</feature>